<dbReference type="OrthoDB" id="8815988at2"/>
<evidence type="ECO:0000313" key="1">
    <source>
        <dbReference type="EMBL" id="ADW73592.1"/>
    </source>
</evidence>
<reference evidence="1 2" key="2">
    <citation type="journal article" date="2012" name="J. Bacteriol.">
        <title>Complete Genome Sequence of Rahnella sp. Strain Y9602, a Gammaproteobacterium Isolate from Metal- and Radionuclide-Contaminated Soil.</title>
        <authorList>
            <person name="Martinez R.J."/>
            <person name="Bruce D."/>
            <person name="Detter C."/>
            <person name="Goodwin L.A."/>
            <person name="Han J."/>
            <person name="Han C.S."/>
            <person name="Held B."/>
            <person name="Land M.L."/>
            <person name="Mikhailova N."/>
            <person name="Nolan M."/>
            <person name="Pennacchio L."/>
            <person name="Pitluck S."/>
            <person name="Tapia R."/>
            <person name="Woyke T."/>
            <person name="Sobecky P.A."/>
        </authorList>
    </citation>
    <scope>NUCLEOTIDE SEQUENCE [LARGE SCALE GENOMIC DNA]</scope>
    <source>
        <strain evidence="1 2">Y9602</strain>
    </source>
</reference>
<organism evidence="1 2">
    <name type="scientific">Rahnella sp. (strain Y9602)</name>
    <dbReference type="NCBI Taxonomy" id="2703885"/>
    <lineage>
        <taxon>Bacteria</taxon>
        <taxon>Pseudomonadati</taxon>
        <taxon>Pseudomonadota</taxon>
        <taxon>Gammaproteobacteria</taxon>
        <taxon>Enterobacterales</taxon>
        <taxon>Yersiniaceae</taxon>
        <taxon>Rahnella</taxon>
    </lineage>
</organism>
<dbReference type="AlphaFoldDB" id="A0A0H3FF52"/>
<dbReference type="NCBIfam" id="NF045926">
    <property type="entry name" value="STM2901_fam"/>
    <property type="match status" value="1"/>
</dbReference>
<dbReference type="Pfam" id="PF26636">
    <property type="entry name" value="DUF8209"/>
    <property type="match status" value="1"/>
</dbReference>
<dbReference type="InterPro" id="IPR058064">
    <property type="entry name" value="STM2901-like"/>
</dbReference>
<proteinExistence type="predicted"/>
<dbReference type="EMBL" id="CP002505">
    <property type="protein sequence ID" value="ADW73592.1"/>
    <property type="molecule type" value="Genomic_DNA"/>
</dbReference>
<reference evidence="2" key="1">
    <citation type="submission" date="2011-01" db="EMBL/GenBank/DDBJ databases">
        <title>Complete sequence of chromosome of Rahnella sp. Y9602.</title>
        <authorList>
            <consortium name="US DOE Joint Genome Institute"/>
            <person name="Lucas S."/>
            <person name="Copeland A."/>
            <person name="Lapidus A."/>
            <person name="Cheng J.-F."/>
            <person name="Goodwin L."/>
            <person name="Pitluck S."/>
            <person name="Lu M."/>
            <person name="Detter J.C."/>
            <person name="Han C."/>
            <person name="Tapia R."/>
            <person name="Land M."/>
            <person name="Hauser L."/>
            <person name="Kyrpides N."/>
            <person name="Ivanova N."/>
            <person name="Ovchinnikova G."/>
            <person name="Pagani I."/>
            <person name="Sobecky P.A."/>
            <person name="Martinez R.J."/>
            <person name="Woyke T."/>
        </authorList>
    </citation>
    <scope>NUCLEOTIDE SEQUENCE [LARGE SCALE GENOMIC DNA]</scope>
    <source>
        <strain evidence="2">Y9602</strain>
    </source>
</reference>
<sequence length="149" mass="16623">MDTTETLNGTYFYHGHANVTKEELFWLIFIESFADHSGMAVETAATIIAGQPILPKRKVLGAKGNKTSIASKMARRIFNNARFPDGMRIESLVLGEVRHTNKVGAVVGRAVPYLGYAQAVVMVALVARDTRKKYNLIAYPQDRVAWTYF</sequence>
<gene>
    <name evidence="1" type="ordered locus">Rahaq_1977</name>
</gene>
<accession>A0A0H3FF52</accession>
<dbReference type="RefSeq" id="WP_013575294.1">
    <property type="nucleotide sequence ID" value="NC_015061.1"/>
</dbReference>
<dbReference type="eggNOG" id="ENOG50316PE">
    <property type="taxonomic scope" value="Bacteria"/>
</dbReference>
<dbReference type="InterPro" id="IPR058522">
    <property type="entry name" value="DUF8209"/>
</dbReference>
<dbReference type="KEGG" id="rah:Rahaq_1977"/>
<dbReference type="HOGENOM" id="CLU_145939_1_0_6"/>
<evidence type="ECO:0000313" key="2">
    <source>
        <dbReference type="Proteomes" id="UP000007257"/>
    </source>
</evidence>
<name>A0A0H3FF52_RAHSY</name>
<protein>
    <submittedName>
        <fullName evidence="1">Uncharacterized protein</fullName>
    </submittedName>
</protein>
<dbReference type="Proteomes" id="UP000007257">
    <property type="component" value="Chromosome"/>
</dbReference>